<dbReference type="RefSeq" id="WP_317540887.1">
    <property type="nucleotide sequence ID" value="NZ_JAWLKB010000002.1"/>
</dbReference>
<feature type="domain" description="DUF6542" evidence="3">
    <location>
        <begin position="24"/>
        <end position="144"/>
    </location>
</feature>
<keyword evidence="2" id="KW-1133">Transmembrane helix</keyword>
<comment type="caution">
    <text evidence="4">The sequence shown here is derived from an EMBL/GenBank/DDBJ whole genome shotgun (WGS) entry which is preliminary data.</text>
</comment>
<dbReference type="Proteomes" id="UP001185927">
    <property type="component" value="Unassembled WGS sequence"/>
</dbReference>
<keyword evidence="5" id="KW-1185">Reference proteome</keyword>
<feature type="transmembrane region" description="Helical" evidence="2">
    <location>
        <begin position="122"/>
        <end position="142"/>
    </location>
</feature>
<feature type="transmembrane region" description="Helical" evidence="2">
    <location>
        <begin position="56"/>
        <end position="78"/>
    </location>
</feature>
<evidence type="ECO:0000313" key="5">
    <source>
        <dbReference type="Proteomes" id="UP001185927"/>
    </source>
</evidence>
<feature type="compositionally biased region" description="Basic and acidic residues" evidence="1">
    <location>
        <begin position="329"/>
        <end position="338"/>
    </location>
</feature>
<dbReference type="EMBL" id="JAWLKB010000002">
    <property type="protein sequence ID" value="MDV6266343.1"/>
    <property type="molecule type" value="Genomic_DNA"/>
</dbReference>
<feature type="compositionally biased region" description="Low complexity" evidence="1">
    <location>
        <begin position="224"/>
        <end position="240"/>
    </location>
</feature>
<evidence type="ECO:0000313" key="4">
    <source>
        <dbReference type="EMBL" id="MDV6266343.1"/>
    </source>
</evidence>
<reference evidence="4 5" key="1">
    <citation type="submission" date="2023-10" db="EMBL/GenBank/DDBJ databases">
        <title>Development of a sustainable strategy for remediation of hydrocarbon-contaminated territories based on the waste exchange concept.</title>
        <authorList>
            <person name="Krivoruchko A."/>
        </authorList>
    </citation>
    <scope>NUCLEOTIDE SEQUENCE [LARGE SCALE GENOMIC DNA]</scope>
    <source>
        <strain evidence="4 5">IEGM 1203</strain>
    </source>
</reference>
<organism evidence="4 5">
    <name type="scientific">Rhodococcus globerulus</name>
    <dbReference type="NCBI Taxonomy" id="33008"/>
    <lineage>
        <taxon>Bacteria</taxon>
        <taxon>Bacillati</taxon>
        <taxon>Actinomycetota</taxon>
        <taxon>Actinomycetes</taxon>
        <taxon>Mycobacteriales</taxon>
        <taxon>Nocardiaceae</taxon>
        <taxon>Rhodococcus</taxon>
    </lineage>
</organism>
<sequence length="338" mass="37524">MSATQRARSGVPLDKRSLVVTVPGLPWWGVILLAAGVTSIGVLIDASGGGGELTSVFSTFYFLGCLFAVVAAANKSLFTAMAQPPLLLLVAVPVAQTLIGKENSTSLRDIAINIAYPLVDRFPVMLATSIVVLIIGCLRYFLLQQRPTGPVRSTRTRRDTPPAKSSRNTGDDSDSAQRRRRRPEPSRPDAAEATDLIPPQPRRRDVERPAYSERPVYNERPSYRPAAAPDRTPPRRSSAPVDHDRYQPDHDRYQPPRRNQPVSERSDSPSYERREYPSYGERRTTEAGRPSEERMEPFFASGGADDVPLPPRRRPAGADLPAYPAPRVRYRDRDETPT</sequence>
<feature type="compositionally biased region" description="Basic and acidic residues" evidence="1">
    <location>
        <begin position="241"/>
        <end position="254"/>
    </location>
</feature>
<accession>A0ABU4BQA3</accession>
<feature type="transmembrane region" description="Helical" evidence="2">
    <location>
        <begin position="25"/>
        <end position="44"/>
    </location>
</feature>
<dbReference type="Pfam" id="PF20177">
    <property type="entry name" value="DUF6542"/>
    <property type="match status" value="1"/>
</dbReference>
<keyword evidence="2" id="KW-0812">Transmembrane</keyword>
<evidence type="ECO:0000259" key="3">
    <source>
        <dbReference type="Pfam" id="PF20177"/>
    </source>
</evidence>
<keyword evidence="2" id="KW-0472">Membrane</keyword>
<dbReference type="InterPro" id="IPR046672">
    <property type="entry name" value="DUF6542"/>
</dbReference>
<protein>
    <submittedName>
        <fullName evidence="4">DUF6542 domain-containing protein</fullName>
    </submittedName>
</protein>
<name>A0ABU4BQA3_RHOGO</name>
<feature type="compositionally biased region" description="Basic and acidic residues" evidence="1">
    <location>
        <begin position="202"/>
        <end position="211"/>
    </location>
</feature>
<feature type="region of interest" description="Disordered" evidence="1">
    <location>
        <begin position="149"/>
        <end position="338"/>
    </location>
</feature>
<gene>
    <name evidence="4" type="ORF">R3Q16_06990</name>
</gene>
<feature type="compositionally biased region" description="Basic and acidic residues" evidence="1">
    <location>
        <begin position="264"/>
        <end position="296"/>
    </location>
</feature>
<evidence type="ECO:0000256" key="1">
    <source>
        <dbReference type="SAM" id="MobiDB-lite"/>
    </source>
</evidence>
<proteinExistence type="predicted"/>
<evidence type="ECO:0000256" key="2">
    <source>
        <dbReference type="SAM" id="Phobius"/>
    </source>
</evidence>